<organism evidence="2 3">
    <name type="scientific">Hyaloscypha variabilis (strain UAMH 11265 / GT02V1 / F)</name>
    <name type="common">Meliniomyces variabilis</name>
    <dbReference type="NCBI Taxonomy" id="1149755"/>
    <lineage>
        <taxon>Eukaryota</taxon>
        <taxon>Fungi</taxon>
        <taxon>Dikarya</taxon>
        <taxon>Ascomycota</taxon>
        <taxon>Pezizomycotina</taxon>
        <taxon>Leotiomycetes</taxon>
        <taxon>Helotiales</taxon>
        <taxon>Hyaloscyphaceae</taxon>
        <taxon>Hyaloscypha</taxon>
        <taxon>Hyaloscypha variabilis</taxon>
    </lineage>
</organism>
<accession>A0A2J6RJN4</accession>
<evidence type="ECO:0000256" key="1">
    <source>
        <dbReference type="SAM" id="MobiDB-lite"/>
    </source>
</evidence>
<proteinExistence type="predicted"/>
<feature type="region of interest" description="Disordered" evidence="1">
    <location>
        <begin position="70"/>
        <end position="91"/>
    </location>
</feature>
<feature type="compositionally biased region" description="Polar residues" evidence="1">
    <location>
        <begin position="79"/>
        <end position="88"/>
    </location>
</feature>
<feature type="region of interest" description="Disordered" evidence="1">
    <location>
        <begin position="164"/>
        <end position="193"/>
    </location>
</feature>
<name>A0A2J6RJN4_HYAVF</name>
<keyword evidence="3" id="KW-1185">Reference proteome</keyword>
<dbReference type="EMBL" id="KZ613947">
    <property type="protein sequence ID" value="PMD38733.1"/>
    <property type="molecule type" value="Genomic_DNA"/>
</dbReference>
<gene>
    <name evidence="2" type="ORF">L207DRAFT_43001</name>
</gene>
<dbReference type="AlphaFoldDB" id="A0A2J6RJN4"/>
<evidence type="ECO:0000313" key="2">
    <source>
        <dbReference type="EMBL" id="PMD38733.1"/>
    </source>
</evidence>
<evidence type="ECO:0000313" key="3">
    <source>
        <dbReference type="Proteomes" id="UP000235786"/>
    </source>
</evidence>
<sequence length="193" mass="21322">MPKCISSFTFMSSQARPGRHERDERAKRKSEGCSASLVCCLCCPSGRLCIVQDWSAGAATKRMPFLVAAPRSPVPRNEPSISSNSKPMQRSALPTKVLHGGSTHHSPCHHVTEFPFRDSNYHPQGRKQAAEASVRPPSVHEKSSFKPQPAGIWAATALHDSKMSRISFHSELQTQHHNVEPNVGDRPSRPQRV</sequence>
<reference evidence="2 3" key="1">
    <citation type="submission" date="2016-04" db="EMBL/GenBank/DDBJ databases">
        <title>A degradative enzymes factory behind the ericoid mycorrhizal symbiosis.</title>
        <authorList>
            <consortium name="DOE Joint Genome Institute"/>
            <person name="Martino E."/>
            <person name="Morin E."/>
            <person name="Grelet G."/>
            <person name="Kuo A."/>
            <person name="Kohler A."/>
            <person name="Daghino S."/>
            <person name="Barry K."/>
            <person name="Choi C."/>
            <person name="Cichocki N."/>
            <person name="Clum A."/>
            <person name="Copeland A."/>
            <person name="Hainaut M."/>
            <person name="Haridas S."/>
            <person name="Labutti K."/>
            <person name="Lindquist E."/>
            <person name="Lipzen A."/>
            <person name="Khouja H.-R."/>
            <person name="Murat C."/>
            <person name="Ohm R."/>
            <person name="Olson A."/>
            <person name="Spatafora J."/>
            <person name="Veneault-Fourrey C."/>
            <person name="Henrissat B."/>
            <person name="Grigoriev I."/>
            <person name="Martin F."/>
            <person name="Perotto S."/>
        </authorList>
    </citation>
    <scope>NUCLEOTIDE SEQUENCE [LARGE SCALE GENOMIC DNA]</scope>
    <source>
        <strain evidence="2 3">F</strain>
    </source>
</reference>
<feature type="region of interest" description="Disordered" evidence="1">
    <location>
        <begin position="113"/>
        <end position="147"/>
    </location>
</feature>
<protein>
    <submittedName>
        <fullName evidence="2">Uncharacterized protein</fullName>
    </submittedName>
</protein>
<dbReference type="Proteomes" id="UP000235786">
    <property type="component" value="Unassembled WGS sequence"/>
</dbReference>